<keyword evidence="2" id="KW-1185">Reference proteome</keyword>
<reference evidence="1 2" key="1">
    <citation type="submission" date="2019-03" db="EMBL/GenBank/DDBJ databases">
        <authorList>
            <person name="Gonzalez-Pimentel J.L."/>
        </authorList>
    </citation>
    <scope>NUCLEOTIDE SEQUENCE [LARGE SCALE GENOMIC DNA]</scope>
    <source>
        <strain evidence="1 2">JCM 31289</strain>
    </source>
</reference>
<proteinExistence type="predicted"/>
<dbReference type="Proteomes" id="UP000297948">
    <property type="component" value="Unassembled WGS sequence"/>
</dbReference>
<comment type="caution">
    <text evidence="1">The sequence shown here is derived from an EMBL/GenBank/DDBJ whole genome shotgun (WGS) entry which is preliminary data.</text>
</comment>
<protein>
    <submittedName>
        <fullName evidence="1">Uncharacterized protein</fullName>
    </submittedName>
</protein>
<dbReference type="RefSeq" id="WP_167828380.1">
    <property type="nucleotide sequence ID" value="NZ_SRID01000113.1"/>
</dbReference>
<dbReference type="AlphaFoldDB" id="A0A4Z0H994"/>
<evidence type="ECO:0000313" key="2">
    <source>
        <dbReference type="Proteomes" id="UP000297948"/>
    </source>
</evidence>
<gene>
    <name evidence="1" type="ORF">E4099_14510</name>
</gene>
<evidence type="ECO:0000313" key="1">
    <source>
        <dbReference type="EMBL" id="TGB08950.1"/>
    </source>
</evidence>
<sequence>MVDEQESGDEAIEIPARVCHGRISAESVPSLFPASGEKFREYLKNFDEAKESGSCHLWAGKEVIFVEYREAPFSESHRKKVQRFDTPVTLGDAWGYMTESGWIDLYLPCTTKSGAVESRLKVGAVAVTVHASVVVDTELNEANKKLQALAEFAAEAGRDLHGWYGCEGPKLADGPVSIDWSKRP</sequence>
<organism evidence="1 2">
    <name type="scientific">Streptomyces palmae</name>
    <dbReference type="NCBI Taxonomy" id="1701085"/>
    <lineage>
        <taxon>Bacteria</taxon>
        <taxon>Bacillati</taxon>
        <taxon>Actinomycetota</taxon>
        <taxon>Actinomycetes</taxon>
        <taxon>Kitasatosporales</taxon>
        <taxon>Streptomycetaceae</taxon>
        <taxon>Streptomyces</taxon>
    </lineage>
</organism>
<name>A0A4Z0H994_9ACTN</name>
<accession>A0A4Z0H994</accession>
<dbReference type="EMBL" id="SRID01000113">
    <property type="protein sequence ID" value="TGB08950.1"/>
    <property type="molecule type" value="Genomic_DNA"/>
</dbReference>